<reference evidence="5 6" key="1">
    <citation type="journal article" date="2024" name="Nat. Commun.">
        <title>Phylogenomics reveals the evolutionary origins of lichenization in chlorophyte algae.</title>
        <authorList>
            <person name="Puginier C."/>
            <person name="Libourel C."/>
            <person name="Otte J."/>
            <person name="Skaloud P."/>
            <person name="Haon M."/>
            <person name="Grisel S."/>
            <person name="Petersen M."/>
            <person name="Berrin J.G."/>
            <person name="Delaux P.M."/>
            <person name="Dal Grande F."/>
            <person name="Keller J."/>
        </authorList>
    </citation>
    <scope>NUCLEOTIDE SEQUENCE [LARGE SCALE GENOMIC DNA]</scope>
    <source>
        <strain evidence="5 6">SAG 2043</strain>
    </source>
</reference>
<dbReference type="SUPFAM" id="SSF102462">
    <property type="entry name" value="Peptidyl-tRNA hydrolase II"/>
    <property type="match status" value="1"/>
</dbReference>
<dbReference type="EC" id="3.1.1.29" evidence="1"/>
<gene>
    <name evidence="5" type="ORF">WJX72_011785</name>
</gene>
<dbReference type="PANTHER" id="PTHR12649">
    <property type="entry name" value="PEPTIDYL-TRNA HYDROLASE 2"/>
    <property type="match status" value="1"/>
</dbReference>
<organism evidence="5 6">
    <name type="scientific">[Myrmecia] bisecta</name>
    <dbReference type="NCBI Taxonomy" id="41462"/>
    <lineage>
        <taxon>Eukaryota</taxon>
        <taxon>Viridiplantae</taxon>
        <taxon>Chlorophyta</taxon>
        <taxon>core chlorophytes</taxon>
        <taxon>Trebouxiophyceae</taxon>
        <taxon>Trebouxiales</taxon>
        <taxon>Trebouxiaceae</taxon>
        <taxon>Myrmecia</taxon>
    </lineage>
</organism>
<dbReference type="Proteomes" id="UP001489004">
    <property type="component" value="Unassembled WGS sequence"/>
</dbReference>
<proteinExistence type="inferred from homology"/>
<evidence type="ECO:0000256" key="4">
    <source>
        <dbReference type="ARBA" id="ARBA00048707"/>
    </source>
</evidence>
<evidence type="ECO:0000256" key="2">
    <source>
        <dbReference type="ARBA" id="ARBA00022801"/>
    </source>
</evidence>
<dbReference type="NCBIfam" id="TIGR00283">
    <property type="entry name" value="arch_pth2"/>
    <property type="match status" value="1"/>
</dbReference>
<evidence type="ECO:0000256" key="3">
    <source>
        <dbReference type="ARBA" id="ARBA00038050"/>
    </source>
</evidence>
<dbReference type="InterPro" id="IPR023476">
    <property type="entry name" value="Pep_tRNA_hydro_II_dom_sf"/>
</dbReference>
<dbReference type="InterPro" id="IPR002833">
    <property type="entry name" value="PTH2"/>
</dbReference>
<keyword evidence="2" id="KW-0378">Hydrolase</keyword>
<evidence type="ECO:0000313" key="5">
    <source>
        <dbReference type="EMBL" id="KAK9813276.1"/>
    </source>
</evidence>
<keyword evidence="6" id="KW-1185">Reference proteome</keyword>
<protein>
    <recommendedName>
        <fullName evidence="1">peptidyl-tRNA hydrolase</fullName>
        <ecNumber evidence="1">3.1.1.29</ecNumber>
    </recommendedName>
</protein>
<evidence type="ECO:0000256" key="1">
    <source>
        <dbReference type="ARBA" id="ARBA00013260"/>
    </source>
</evidence>
<dbReference type="GO" id="GO:0004045">
    <property type="term" value="F:peptidyl-tRNA hydrolase activity"/>
    <property type="evidence" value="ECO:0007669"/>
    <property type="project" value="UniProtKB-EC"/>
</dbReference>
<dbReference type="CDD" id="cd02430">
    <property type="entry name" value="PTH2"/>
    <property type="match status" value="1"/>
</dbReference>
<comment type="caution">
    <text evidence="5">The sequence shown here is derived from an EMBL/GenBank/DDBJ whole genome shotgun (WGS) entry which is preliminary data.</text>
</comment>
<evidence type="ECO:0000313" key="6">
    <source>
        <dbReference type="Proteomes" id="UP001489004"/>
    </source>
</evidence>
<comment type="catalytic activity">
    <reaction evidence="4">
        <text>an N-acyl-L-alpha-aminoacyl-tRNA + H2O = an N-acyl-L-amino acid + a tRNA + H(+)</text>
        <dbReference type="Rhea" id="RHEA:54448"/>
        <dbReference type="Rhea" id="RHEA-COMP:10123"/>
        <dbReference type="Rhea" id="RHEA-COMP:13883"/>
        <dbReference type="ChEBI" id="CHEBI:15377"/>
        <dbReference type="ChEBI" id="CHEBI:15378"/>
        <dbReference type="ChEBI" id="CHEBI:59874"/>
        <dbReference type="ChEBI" id="CHEBI:78442"/>
        <dbReference type="ChEBI" id="CHEBI:138191"/>
        <dbReference type="EC" id="3.1.1.29"/>
    </reaction>
</comment>
<dbReference type="NCBIfam" id="NF003314">
    <property type="entry name" value="PRK04322.1"/>
    <property type="match status" value="1"/>
</dbReference>
<sequence>MKMVLVVRMDLKMGRGKIAAQCCHAAVGQWKKMWRAKDPDLKQWELSGATKICLQAEDERQLHELKTAAKEAGLPTRLVLDAGRTQIAPNTYTVLAIGPASAERLDRVTGNLKLL</sequence>
<dbReference type="EMBL" id="JALJOR010000008">
    <property type="protein sequence ID" value="KAK9813276.1"/>
    <property type="molecule type" value="Genomic_DNA"/>
</dbReference>
<comment type="similarity">
    <text evidence="3">Belongs to the PTH2 family.</text>
</comment>
<dbReference type="GO" id="GO:0005829">
    <property type="term" value="C:cytosol"/>
    <property type="evidence" value="ECO:0007669"/>
    <property type="project" value="TreeGrafter"/>
</dbReference>
<dbReference type="PANTHER" id="PTHR12649:SF11">
    <property type="entry name" value="PEPTIDYL-TRNA HYDROLASE 2, MITOCHONDRIAL"/>
    <property type="match status" value="1"/>
</dbReference>
<dbReference type="AlphaFoldDB" id="A0AAW1PUS2"/>
<accession>A0AAW1PUS2</accession>
<dbReference type="Pfam" id="PF01981">
    <property type="entry name" value="PTH2"/>
    <property type="match status" value="1"/>
</dbReference>
<dbReference type="FunFam" id="3.40.1490.10:FF:000001">
    <property type="entry name" value="Peptidyl-tRNA hydrolase 2"/>
    <property type="match status" value="1"/>
</dbReference>
<dbReference type="Gene3D" id="3.40.1490.10">
    <property type="entry name" value="Bit1"/>
    <property type="match status" value="1"/>
</dbReference>
<name>A0AAW1PUS2_9CHLO</name>